<evidence type="ECO:0000259" key="3">
    <source>
        <dbReference type="Pfam" id="PF14361"/>
    </source>
</evidence>
<dbReference type="PANTHER" id="PTHR33744:SF1">
    <property type="entry name" value="DNA-BINDING TRANSCRIPTIONAL ACTIVATOR ADER"/>
    <property type="match status" value="1"/>
</dbReference>
<dbReference type="AlphaFoldDB" id="A4FCL3"/>
<name>A4FCL3_SACEN</name>
<dbReference type="InterPro" id="IPR025736">
    <property type="entry name" value="PucR_C-HTH_dom"/>
</dbReference>
<evidence type="ECO:0000259" key="2">
    <source>
        <dbReference type="Pfam" id="PF13556"/>
    </source>
</evidence>
<dbReference type="InterPro" id="IPR042070">
    <property type="entry name" value="PucR_C-HTH_sf"/>
</dbReference>
<feature type="domain" description="RsbT co-antagonist protein RsbRD N-terminal" evidence="3">
    <location>
        <begin position="5"/>
        <end position="99"/>
    </location>
</feature>
<keyword evidence="6" id="KW-1185">Reference proteome</keyword>
<dbReference type="eggNOG" id="COG3835">
    <property type="taxonomic scope" value="Bacteria"/>
</dbReference>
<dbReference type="EMBL" id="AM420293">
    <property type="protein sequence ID" value="CAM01788.1"/>
    <property type="molecule type" value="Genomic_DNA"/>
</dbReference>
<comment type="similarity">
    <text evidence="1">Belongs to the CdaR family.</text>
</comment>
<evidence type="ECO:0000313" key="5">
    <source>
        <dbReference type="EMBL" id="CAM01788.1"/>
    </source>
</evidence>
<organism evidence="5 6">
    <name type="scientific">Saccharopolyspora erythraea (strain ATCC 11635 / DSM 40517 / JCM 4748 / NBRC 13426 / NCIMB 8594 / NRRL 2338)</name>
    <dbReference type="NCBI Taxonomy" id="405948"/>
    <lineage>
        <taxon>Bacteria</taxon>
        <taxon>Bacillati</taxon>
        <taxon>Actinomycetota</taxon>
        <taxon>Actinomycetes</taxon>
        <taxon>Pseudonocardiales</taxon>
        <taxon>Pseudonocardiaceae</taxon>
        <taxon>Saccharopolyspora</taxon>
    </lineage>
</organism>
<dbReference type="Pfam" id="PF14361">
    <property type="entry name" value="RsbRD_N"/>
    <property type="match status" value="1"/>
</dbReference>
<dbReference type="HOGENOM" id="CLU_039160_0_0_11"/>
<gene>
    <name evidence="5" type="ordered locus">SACE_2495</name>
</gene>
<dbReference type="Gene3D" id="1.10.10.2840">
    <property type="entry name" value="PucR C-terminal helix-turn-helix domain"/>
    <property type="match status" value="1"/>
</dbReference>
<feature type="domain" description="PucR C-terminal helix-turn-helix" evidence="2">
    <location>
        <begin position="280"/>
        <end position="335"/>
    </location>
</feature>
<dbReference type="Proteomes" id="UP000006728">
    <property type="component" value="Chromosome"/>
</dbReference>
<reference evidence="5 6" key="1">
    <citation type="journal article" date="2007" name="Nat. Biotechnol.">
        <title>Complete genome sequence of the erythromycin-producing bacterium Saccharopolyspora erythraea NRRL23338.</title>
        <authorList>
            <person name="Oliynyk M."/>
            <person name="Samborskyy M."/>
            <person name="Lester J.B."/>
            <person name="Mironenko T."/>
            <person name="Scott N."/>
            <person name="Dickens S."/>
            <person name="Haydock S.F."/>
            <person name="Leadlay P.F."/>
        </authorList>
    </citation>
    <scope>NUCLEOTIDE SEQUENCE [LARGE SCALE GENOMIC DNA]</scope>
    <source>
        <strain evidence="6">ATCC 11635 / DSM 40517 / JCM 4748 / NBRC 13426 / NCIMB 8594 / NRRL 2338</strain>
    </source>
</reference>
<dbReference type="Pfam" id="PF17853">
    <property type="entry name" value="GGDEF_2"/>
    <property type="match status" value="1"/>
</dbReference>
<evidence type="ECO:0000313" key="6">
    <source>
        <dbReference type="Proteomes" id="UP000006728"/>
    </source>
</evidence>
<accession>A4FCL3</accession>
<protein>
    <submittedName>
        <fullName evidence="5">Regulator</fullName>
    </submittedName>
</protein>
<dbReference type="Pfam" id="PF13556">
    <property type="entry name" value="HTH_30"/>
    <property type="match status" value="1"/>
</dbReference>
<dbReference type="InterPro" id="IPR025751">
    <property type="entry name" value="RsbRD_N_dom"/>
</dbReference>
<feature type="domain" description="CdaR GGDEF-like" evidence="4">
    <location>
        <begin position="109"/>
        <end position="227"/>
    </location>
</feature>
<sequence>MLSGVLSTGRKLSAHELAACREAGRLAAEGGVALRALLELYLSATRTTWQRAGPAPATKPKPPRGVDAGLRAVNDAIVAVTEGYEDAHHLALRQEEAARREFIDDLFYGRGDPGSLAERAQRFGLRLAEAHIVSIVKSDEPIDETTHVLHDVETVLLQRFGTGQLLFTTKDGVFVCIAPSTLPQAATELARQAAKALPADREWRVGIGRAHPGPGGALRSYEEARASVDFATRLDFRDRVVRSTDFLVFQVLLRDRAAIEDLIATVLAPLQSARGGAAPLIETLAAYFDRGTIQAAADQLNLSVRAVSYRLDRVRTLSGYSATEPTQRFTLQAAVLGARLLDWAG</sequence>
<dbReference type="STRING" id="405948.SACE_2495"/>
<dbReference type="InterPro" id="IPR041522">
    <property type="entry name" value="CdaR_GGDEF"/>
</dbReference>
<dbReference type="KEGG" id="sen:SACE_2495"/>
<dbReference type="InterPro" id="IPR051448">
    <property type="entry name" value="CdaR-like_regulators"/>
</dbReference>
<evidence type="ECO:0000256" key="1">
    <source>
        <dbReference type="ARBA" id="ARBA00006754"/>
    </source>
</evidence>
<proteinExistence type="inferred from homology"/>
<dbReference type="PANTHER" id="PTHR33744">
    <property type="entry name" value="CARBOHYDRATE DIACID REGULATOR"/>
    <property type="match status" value="1"/>
</dbReference>
<evidence type="ECO:0000259" key="4">
    <source>
        <dbReference type="Pfam" id="PF17853"/>
    </source>
</evidence>